<feature type="domain" description="MCM C-terminal AAA(+) ATPase" evidence="3">
    <location>
        <begin position="133"/>
        <end position="175"/>
    </location>
</feature>
<dbReference type="InterPro" id="IPR001208">
    <property type="entry name" value="MCM_dom"/>
</dbReference>
<keyword evidence="1" id="KW-0547">Nucleotide-binding</keyword>
<dbReference type="EMBL" id="JAPWTJ010000014">
    <property type="protein sequence ID" value="KAJ8985414.1"/>
    <property type="molecule type" value="Genomic_DNA"/>
</dbReference>
<organism evidence="4 5">
    <name type="scientific">Molorchus minor</name>
    <dbReference type="NCBI Taxonomy" id="1323400"/>
    <lineage>
        <taxon>Eukaryota</taxon>
        <taxon>Metazoa</taxon>
        <taxon>Ecdysozoa</taxon>
        <taxon>Arthropoda</taxon>
        <taxon>Hexapoda</taxon>
        <taxon>Insecta</taxon>
        <taxon>Pterygota</taxon>
        <taxon>Neoptera</taxon>
        <taxon>Endopterygota</taxon>
        <taxon>Coleoptera</taxon>
        <taxon>Polyphaga</taxon>
        <taxon>Cucujiformia</taxon>
        <taxon>Chrysomeloidea</taxon>
        <taxon>Cerambycidae</taxon>
        <taxon>Lamiinae</taxon>
        <taxon>Monochamini</taxon>
        <taxon>Molorchus</taxon>
    </lineage>
</organism>
<evidence type="ECO:0000256" key="1">
    <source>
        <dbReference type="ARBA" id="ARBA00022741"/>
    </source>
</evidence>
<keyword evidence="5" id="KW-1185">Reference proteome</keyword>
<comment type="caution">
    <text evidence="4">The sequence shown here is derived from an EMBL/GenBank/DDBJ whole genome shotgun (WGS) entry which is preliminary data.</text>
</comment>
<keyword evidence="2" id="KW-0067">ATP-binding</keyword>
<protein>
    <recommendedName>
        <fullName evidence="3">MCM C-terminal AAA(+) ATPase domain-containing protein</fullName>
    </recommendedName>
</protein>
<evidence type="ECO:0000313" key="4">
    <source>
        <dbReference type="EMBL" id="KAJ8985414.1"/>
    </source>
</evidence>
<dbReference type="Pfam" id="PF00493">
    <property type="entry name" value="MCM"/>
    <property type="match status" value="1"/>
</dbReference>
<dbReference type="PANTHER" id="PTHR11630">
    <property type="entry name" value="DNA REPLICATION LICENSING FACTOR MCM FAMILY MEMBER"/>
    <property type="match status" value="1"/>
</dbReference>
<dbReference type="Proteomes" id="UP001162164">
    <property type="component" value="Unassembled WGS sequence"/>
</dbReference>
<reference evidence="4" key="1">
    <citation type="journal article" date="2023" name="Insect Mol. Biol.">
        <title>Genome sequencing provides insights into the evolution of gene families encoding plant cell wall-degrading enzymes in longhorned beetles.</title>
        <authorList>
            <person name="Shin N.R."/>
            <person name="Okamura Y."/>
            <person name="Kirsch R."/>
            <person name="Pauchet Y."/>
        </authorList>
    </citation>
    <scope>NUCLEOTIDE SEQUENCE</scope>
    <source>
        <strain evidence="4">MMC_N1</strain>
    </source>
</reference>
<dbReference type="InterPro" id="IPR027417">
    <property type="entry name" value="P-loop_NTPase"/>
</dbReference>
<dbReference type="PANTHER" id="PTHR11630:SF46">
    <property type="entry name" value="DNA REPLICATION LICENSING FACTOR MCM3-RELATED"/>
    <property type="match status" value="1"/>
</dbReference>
<dbReference type="PROSITE" id="PS50051">
    <property type="entry name" value="MCM_2"/>
    <property type="match status" value="1"/>
</dbReference>
<gene>
    <name evidence="4" type="ORF">NQ317_017043</name>
</gene>
<evidence type="ECO:0000313" key="5">
    <source>
        <dbReference type="Proteomes" id="UP001162164"/>
    </source>
</evidence>
<evidence type="ECO:0000259" key="3">
    <source>
        <dbReference type="PROSITE" id="PS50051"/>
    </source>
</evidence>
<evidence type="ECO:0000256" key="2">
    <source>
        <dbReference type="ARBA" id="ARBA00022840"/>
    </source>
</evidence>
<dbReference type="Gene3D" id="3.40.50.300">
    <property type="entry name" value="P-loop containing nucleotide triphosphate hydrolases"/>
    <property type="match status" value="1"/>
</dbReference>
<sequence length="206" mass="23141">MKSPHPPDTIGIRGLLRSQLAEGAYLGDSGLRHLVSLSEGPSIWVFACRIPGVTCHDFLNSLIRSSFMAETPIEYGTPSMGSGPIGYIADPSLASRSASSFPRTHECPGTHFLDNIAFENITGNIRKKCLNYYDQYKTPMENIGLQDSLLSRFDCLFVMLDTIDEDQDLKISDHVTFKVKLLLGNEFKKRHVEKRHIPYFFKLSVL</sequence>
<dbReference type="InterPro" id="IPR031327">
    <property type="entry name" value="MCM"/>
</dbReference>
<proteinExistence type="predicted"/>
<accession>A0ABQ9K540</accession>
<name>A0ABQ9K540_9CUCU</name>